<sequence length="100" mass="11939">MTKYLVLRYNIIKLKELSKAKGGGGMTKKQRLKQEHLKPKKRLREERLKREYTEMYMADLIGLKNRKGYSEKEDGLQPFKDYEMAIISQKFNVSESELFF</sequence>
<accession>Q1CQU5</accession>
<dbReference type="HOGENOM" id="CLU_180863_0_0_9"/>
<dbReference type="KEGG" id="spk:MGAS9429_Spy0798"/>
<dbReference type="GO" id="GO:0003677">
    <property type="term" value="F:DNA binding"/>
    <property type="evidence" value="ECO:0007669"/>
    <property type="project" value="InterPro"/>
</dbReference>
<dbReference type="Proteomes" id="UP000002433">
    <property type="component" value="Chromosome"/>
</dbReference>
<dbReference type="AlphaFoldDB" id="Q1CQU5"/>
<name>Q1CQU5_STRPC</name>
<dbReference type="SUPFAM" id="SSF47413">
    <property type="entry name" value="lambda repressor-like DNA-binding domains"/>
    <property type="match status" value="1"/>
</dbReference>
<organism evidence="1 2">
    <name type="scientific">Streptococcus pyogenes serotype M12 (strain MGAS9429)</name>
    <dbReference type="NCBI Taxonomy" id="370551"/>
    <lineage>
        <taxon>Bacteria</taxon>
        <taxon>Bacillati</taxon>
        <taxon>Bacillota</taxon>
        <taxon>Bacilli</taxon>
        <taxon>Lactobacillales</taxon>
        <taxon>Streptococcaceae</taxon>
        <taxon>Streptococcus</taxon>
    </lineage>
</organism>
<dbReference type="InterPro" id="IPR010982">
    <property type="entry name" value="Lambda_DNA-bd_dom_sf"/>
</dbReference>
<evidence type="ECO:0000313" key="2">
    <source>
        <dbReference type="Proteomes" id="UP000002433"/>
    </source>
</evidence>
<protein>
    <submittedName>
        <fullName evidence="1">Phage protein</fullName>
    </submittedName>
</protein>
<evidence type="ECO:0000313" key="1">
    <source>
        <dbReference type="EMBL" id="ABF31986.1"/>
    </source>
</evidence>
<reference evidence="1 2" key="1">
    <citation type="journal article" date="2006" name="Proc. Natl. Acad. Sci. U.S.A.">
        <title>Molecular genetic anatomy of inter- and intraserotype variation in the human bacterial pathogen group A Streptococcus.</title>
        <authorList>
            <person name="Beres S.B."/>
            <person name="Richter E.W."/>
            <person name="Nagiec M.J."/>
            <person name="Sumby P."/>
            <person name="Porcella S.F."/>
            <person name="DeLeo F.R."/>
            <person name="Musser J.M."/>
        </authorList>
    </citation>
    <scope>NUCLEOTIDE SEQUENCE [LARGE SCALE GENOMIC DNA]</scope>
    <source>
        <strain evidence="1 2">MGAS9429</strain>
    </source>
</reference>
<proteinExistence type="predicted"/>
<dbReference type="EMBL" id="CP000259">
    <property type="protein sequence ID" value="ABF31986.1"/>
    <property type="molecule type" value="Genomic_DNA"/>
</dbReference>
<gene>
    <name evidence="1" type="ordered locus">MGAS9429_Spy0798</name>
</gene>